<dbReference type="RefSeq" id="WP_066416502.1">
    <property type="nucleotide sequence ID" value="NZ_CP018866.1"/>
</dbReference>
<dbReference type="KEGG" id="bcoh:BC6307_15015"/>
<dbReference type="PANTHER" id="PTHR43798">
    <property type="entry name" value="MONOACYLGLYCEROL LIPASE"/>
    <property type="match status" value="1"/>
</dbReference>
<dbReference type="EMBL" id="CP018866">
    <property type="protein sequence ID" value="AST94369.1"/>
    <property type="molecule type" value="Genomic_DNA"/>
</dbReference>
<dbReference type="SUPFAM" id="SSF53474">
    <property type="entry name" value="alpha/beta-Hydrolases"/>
    <property type="match status" value="1"/>
</dbReference>
<proteinExistence type="predicted"/>
<dbReference type="STRING" id="1314751.GCA_001591425_02428"/>
<protein>
    <submittedName>
        <fullName evidence="2">Alpha/beta hydrolase</fullName>
    </submittedName>
</protein>
<dbReference type="AlphaFoldDB" id="A0A223KY61"/>
<name>A0A223KY61_9BACI</name>
<sequence>MWMYYKEFGIEHSTLMVFIHGGGVSGWMWDKQVEYFRSKFHCLVPDLPEHGKSIHEGHFTIDGAADKIINLINEKSNGKRVIAIGFSLGAQVLIAMIGKKPQLIDFAMINSPLVKKIPFANALTNSMMFAFPLVKYKAFSKIQAKSMYITEDYYDIYYEESCQLTKDSFLRVMKENMSFTIPHKFNTSNSKILVTVGEKERKIMKDSMKEVTNNSSNSKGVILPNIGHGFSLAHPDLFNRVLEEWIENDVNTL</sequence>
<keyword evidence="2" id="KW-0378">Hydrolase</keyword>
<dbReference type="InterPro" id="IPR029058">
    <property type="entry name" value="AB_hydrolase_fold"/>
</dbReference>
<evidence type="ECO:0000313" key="2">
    <source>
        <dbReference type="EMBL" id="AST94369.1"/>
    </source>
</evidence>
<dbReference type="Pfam" id="PF12697">
    <property type="entry name" value="Abhydrolase_6"/>
    <property type="match status" value="1"/>
</dbReference>
<organism evidence="2 3">
    <name type="scientific">Sutcliffiella cohnii</name>
    <dbReference type="NCBI Taxonomy" id="33932"/>
    <lineage>
        <taxon>Bacteria</taxon>
        <taxon>Bacillati</taxon>
        <taxon>Bacillota</taxon>
        <taxon>Bacilli</taxon>
        <taxon>Bacillales</taxon>
        <taxon>Bacillaceae</taxon>
        <taxon>Sutcliffiella</taxon>
    </lineage>
</organism>
<dbReference type="InterPro" id="IPR000073">
    <property type="entry name" value="AB_hydrolase_1"/>
</dbReference>
<evidence type="ECO:0000313" key="3">
    <source>
        <dbReference type="Proteomes" id="UP000215224"/>
    </source>
</evidence>
<keyword evidence="3" id="KW-1185">Reference proteome</keyword>
<evidence type="ECO:0000259" key="1">
    <source>
        <dbReference type="Pfam" id="PF12697"/>
    </source>
</evidence>
<reference evidence="2 3" key="1">
    <citation type="submission" date="2016-12" db="EMBL/GenBank/DDBJ databases">
        <title>The whole genome sequencing and assembly of Bacillus cohnii DSM 6307T strain.</title>
        <authorList>
            <person name="Lee Y.-J."/>
            <person name="Yi H."/>
            <person name="Bahn Y.-S."/>
            <person name="Kim J.F."/>
            <person name="Lee D.-W."/>
        </authorList>
    </citation>
    <scope>NUCLEOTIDE SEQUENCE [LARGE SCALE GENOMIC DNA]</scope>
    <source>
        <strain evidence="2 3">DSM 6307</strain>
    </source>
</reference>
<gene>
    <name evidence="2" type="ORF">BC6307_15015</name>
</gene>
<dbReference type="GO" id="GO:0016787">
    <property type="term" value="F:hydrolase activity"/>
    <property type="evidence" value="ECO:0007669"/>
    <property type="project" value="UniProtKB-KW"/>
</dbReference>
<accession>A0A223KY61</accession>
<dbReference type="Gene3D" id="3.40.50.1820">
    <property type="entry name" value="alpha/beta hydrolase"/>
    <property type="match status" value="1"/>
</dbReference>
<dbReference type="InterPro" id="IPR050266">
    <property type="entry name" value="AB_hydrolase_sf"/>
</dbReference>
<feature type="domain" description="AB hydrolase-1" evidence="1">
    <location>
        <begin position="16"/>
        <end position="240"/>
    </location>
</feature>
<dbReference type="Proteomes" id="UP000215224">
    <property type="component" value="Chromosome"/>
</dbReference>